<protein>
    <submittedName>
        <fullName evidence="3">M56 family metallopeptidase</fullName>
    </submittedName>
</protein>
<dbReference type="AlphaFoldDB" id="A0A540WVI8"/>
<evidence type="ECO:0000313" key="3">
    <source>
        <dbReference type="EMBL" id="TQF13031.1"/>
    </source>
</evidence>
<evidence type="ECO:0000313" key="4">
    <source>
        <dbReference type="Proteomes" id="UP000315369"/>
    </source>
</evidence>
<dbReference type="Pfam" id="PF05569">
    <property type="entry name" value="Peptidase_M56"/>
    <property type="match status" value="1"/>
</dbReference>
<gene>
    <name evidence="3" type="ORF">FJV41_25985</name>
</gene>
<dbReference type="PANTHER" id="PTHR34978:SF3">
    <property type="entry name" value="SLR0241 PROTEIN"/>
    <property type="match status" value="1"/>
</dbReference>
<name>A0A540WVI8_9BACT</name>
<dbReference type="EMBL" id="VIFM01000115">
    <property type="protein sequence ID" value="TQF13031.1"/>
    <property type="molecule type" value="Genomic_DNA"/>
</dbReference>
<feature type="transmembrane region" description="Helical" evidence="1">
    <location>
        <begin position="46"/>
        <end position="68"/>
    </location>
</feature>
<keyword evidence="1" id="KW-0812">Transmembrane</keyword>
<dbReference type="Proteomes" id="UP000315369">
    <property type="component" value="Unassembled WGS sequence"/>
</dbReference>
<accession>A0A540WVI8</accession>
<reference evidence="3 4" key="1">
    <citation type="submission" date="2019-06" db="EMBL/GenBank/DDBJ databases">
        <authorList>
            <person name="Livingstone P."/>
            <person name="Whitworth D."/>
        </authorList>
    </citation>
    <scope>NUCLEOTIDE SEQUENCE [LARGE SCALE GENOMIC DNA]</scope>
    <source>
        <strain evidence="3 4">AM401</strain>
    </source>
</reference>
<dbReference type="InterPro" id="IPR052173">
    <property type="entry name" value="Beta-lactam_resp_regulator"/>
</dbReference>
<dbReference type="CDD" id="cd07341">
    <property type="entry name" value="M56_BlaR1_MecR1_like"/>
    <property type="match status" value="1"/>
</dbReference>
<feature type="transmembrane region" description="Helical" evidence="1">
    <location>
        <begin position="121"/>
        <end position="143"/>
    </location>
</feature>
<keyword evidence="4" id="KW-1185">Reference proteome</keyword>
<keyword evidence="1" id="KW-1133">Transmembrane helix</keyword>
<dbReference type="RefSeq" id="WP_141645247.1">
    <property type="nucleotide sequence ID" value="NZ_VIFM01000115.1"/>
</dbReference>
<feature type="transmembrane region" description="Helical" evidence="1">
    <location>
        <begin position="15"/>
        <end position="39"/>
    </location>
</feature>
<dbReference type="InterPro" id="IPR008756">
    <property type="entry name" value="Peptidase_M56"/>
</dbReference>
<comment type="caution">
    <text evidence="3">The sequence shown here is derived from an EMBL/GenBank/DDBJ whole genome shotgun (WGS) entry which is preliminary data.</text>
</comment>
<keyword evidence="1" id="KW-0472">Membrane</keyword>
<proteinExistence type="predicted"/>
<dbReference type="Gene3D" id="3.30.2010.10">
    <property type="entry name" value="Metalloproteases ('zincins'), catalytic domain"/>
    <property type="match status" value="1"/>
</dbReference>
<organism evidence="3 4">
    <name type="scientific">Myxococcus llanfairpwllgwyngyllgogerychwyrndrobwllllantysiliogogogochensis</name>
    <dbReference type="NCBI Taxonomy" id="2590453"/>
    <lineage>
        <taxon>Bacteria</taxon>
        <taxon>Pseudomonadati</taxon>
        <taxon>Myxococcota</taxon>
        <taxon>Myxococcia</taxon>
        <taxon>Myxococcales</taxon>
        <taxon>Cystobacterineae</taxon>
        <taxon>Myxococcaceae</taxon>
        <taxon>Myxococcus</taxon>
    </lineage>
</organism>
<evidence type="ECO:0000259" key="2">
    <source>
        <dbReference type="Pfam" id="PF05569"/>
    </source>
</evidence>
<sequence length="533" mass="57741">MSPVWLMAEWGRGVALWLAHGVWQTSVVALVAAASLWLLRHRSARARYAVGCLALAALVLAPVVTLLLSSPDSVPAPLEVGASGRVTSIVEDSQALAGVSLPSPTFQAATEPVAFDIPWPIVLGGLWFSGACVALLRLALGWLRMTRRLVRLAGPASPSMRLTVSHVAERLGLRRGVEVRESSVAPSPLVLGLVRPVLVLPRGVDARLTREQLEAVVAHELTHVRRHDTVVNFVQCLVEALFFFHPAARWLSSQVRLEREHCCDDAAVGFCGDVRLYSGALLGLEELRQEGSMLALGAGARPLAARVRRLLGQSPVLEVPRKARLVGFVGGVLATLGVSGAAWAWEVPLEMSLPPRSSQGLATAVCSRVVYPKDFTAVASYRSDGRTLRSRIFVSRCGRIRLESENGSSVLVLLYDVNTHEQVTLDVRARTYDVITDDGDLGLPLHLPGGCTENQAGCVLQGEDLVEGRLTRRWHRSHAPHDTLTQWVDAELGYAIREESDLFGSLTLSDIQVVEPVVTRFVIPSDFLADASP</sequence>
<feature type="transmembrane region" description="Helical" evidence="1">
    <location>
        <begin position="325"/>
        <end position="345"/>
    </location>
</feature>
<dbReference type="PANTHER" id="PTHR34978">
    <property type="entry name" value="POSSIBLE SENSOR-TRANSDUCER PROTEIN BLAR"/>
    <property type="match status" value="1"/>
</dbReference>
<dbReference type="OrthoDB" id="1628901at2"/>
<evidence type="ECO:0000256" key="1">
    <source>
        <dbReference type="SAM" id="Phobius"/>
    </source>
</evidence>
<feature type="domain" description="Peptidase M56" evidence="2">
    <location>
        <begin position="22"/>
        <end position="290"/>
    </location>
</feature>